<dbReference type="Gene3D" id="1.10.10.10">
    <property type="entry name" value="Winged helix-like DNA-binding domain superfamily/Winged helix DNA-binding domain"/>
    <property type="match status" value="1"/>
</dbReference>
<dbReference type="Proteomes" id="UP000617145">
    <property type="component" value="Unassembled WGS sequence"/>
</dbReference>
<evidence type="ECO:0000313" key="8">
    <source>
        <dbReference type="Proteomes" id="UP000617145"/>
    </source>
</evidence>
<reference evidence="7" key="1">
    <citation type="journal article" date="2014" name="Int. J. Syst. Evol. Microbiol.">
        <title>Complete genome sequence of Corynebacterium casei LMG S-19264T (=DSM 44701T), isolated from a smear-ripened cheese.</title>
        <authorList>
            <consortium name="US DOE Joint Genome Institute (JGI-PGF)"/>
            <person name="Walter F."/>
            <person name="Albersmeier A."/>
            <person name="Kalinowski J."/>
            <person name="Ruckert C."/>
        </authorList>
    </citation>
    <scope>NUCLEOTIDE SEQUENCE</scope>
    <source>
        <strain evidence="7">CGMCC 1.15762</strain>
    </source>
</reference>
<keyword evidence="1" id="KW-0805">Transcription regulation</keyword>
<dbReference type="SUPFAM" id="SSF55781">
    <property type="entry name" value="GAF domain-like"/>
    <property type="match status" value="1"/>
</dbReference>
<dbReference type="InterPro" id="IPR050707">
    <property type="entry name" value="HTH_MetabolicPath_Reg"/>
</dbReference>
<organism evidence="7 8">
    <name type="scientific">Salipiger pallidus</name>
    <dbReference type="NCBI Taxonomy" id="1775170"/>
    <lineage>
        <taxon>Bacteria</taxon>
        <taxon>Pseudomonadati</taxon>
        <taxon>Pseudomonadota</taxon>
        <taxon>Alphaproteobacteria</taxon>
        <taxon>Rhodobacterales</taxon>
        <taxon>Roseobacteraceae</taxon>
        <taxon>Salipiger</taxon>
    </lineage>
</organism>
<dbReference type="PANTHER" id="PTHR30136:SF39">
    <property type="entry name" value="TRANSCRIPTIONAL REGULATORY PROTEIN"/>
    <property type="match status" value="1"/>
</dbReference>
<feature type="region of interest" description="Disordered" evidence="4">
    <location>
        <begin position="264"/>
        <end position="294"/>
    </location>
</feature>
<dbReference type="Gene3D" id="3.30.450.40">
    <property type="match status" value="1"/>
</dbReference>
<dbReference type="InterPro" id="IPR036388">
    <property type="entry name" value="WH-like_DNA-bd_sf"/>
</dbReference>
<dbReference type="GO" id="GO:0045892">
    <property type="term" value="P:negative regulation of DNA-templated transcription"/>
    <property type="evidence" value="ECO:0007669"/>
    <property type="project" value="TreeGrafter"/>
</dbReference>
<sequence length="294" mass="31703">MKQPRIALPDQGQIAGAQSVSRALGLLPLLGRNPVHGMGIGEIVEETGLSRPTARRLLLSLMYSGMVDQDPQTKCYMLGEEIYLLGSLAAQRFGLLDVAHDSVQRLAEATGDTAFLSVRRDVFALCVHKEEGDFPIRVQALQVGYRHPLGVGAGSLSILAALDDDEVEEILEQNARLLAEDYPRASVPALRDAVAQTRERGWALNPGMVLANSWAIGRAIRMPDGHAVGALSVAAIDSRMSPDRQHEIAARIAEAVEQVESRLARRHGAGHGSNIRPRDSAQAPKSGSRPRHSA</sequence>
<dbReference type="Pfam" id="PF01614">
    <property type="entry name" value="IclR_C"/>
    <property type="match status" value="1"/>
</dbReference>
<dbReference type="GO" id="GO:0003700">
    <property type="term" value="F:DNA-binding transcription factor activity"/>
    <property type="evidence" value="ECO:0007669"/>
    <property type="project" value="TreeGrafter"/>
</dbReference>
<evidence type="ECO:0000259" key="5">
    <source>
        <dbReference type="PROSITE" id="PS51077"/>
    </source>
</evidence>
<evidence type="ECO:0000256" key="1">
    <source>
        <dbReference type="ARBA" id="ARBA00023015"/>
    </source>
</evidence>
<evidence type="ECO:0000256" key="4">
    <source>
        <dbReference type="SAM" id="MobiDB-lite"/>
    </source>
</evidence>
<feature type="domain" description="HTH iclR-type" evidence="5">
    <location>
        <begin position="17"/>
        <end position="80"/>
    </location>
</feature>
<protein>
    <submittedName>
        <fullName evidence="7">IclR family transcriptional regulator</fullName>
    </submittedName>
</protein>
<evidence type="ECO:0000256" key="3">
    <source>
        <dbReference type="ARBA" id="ARBA00023163"/>
    </source>
</evidence>
<dbReference type="GO" id="GO:0003677">
    <property type="term" value="F:DNA binding"/>
    <property type="evidence" value="ECO:0007669"/>
    <property type="project" value="UniProtKB-KW"/>
</dbReference>
<reference evidence="7" key="2">
    <citation type="submission" date="2020-09" db="EMBL/GenBank/DDBJ databases">
        <authorList>
            <person name="Sun Q."/>
            <person name="Zhou Y."/>
        </authorList>
    </citation>
    <scope>NUCLEOTIDE SEQUENCE</scope>
    <source>
        <strain evidence="7">CGMCC 1.15762</strain>
    </source>
</reference>
<accession>A0A8J2ZKI4</accession>
<evidence type="ECO:0000259" key="6">
    <source>
        <dbReference type="PROSITE" id="PS51078"/>
    </source>
</evidence>
<dbReference type="RefSeq" id="WP_188790368.1">
    <property type="nucleotide sequence ID" value="NZ_BMJV01000004.1"/>
</dbReference>
<feature type="domain" description="IclR-ED" evidence="6">
    <location>
        <begin position="81"/>
        <end position="265"/>
    </location>
</feature>
<dbReference type="PANTHER" id="PTHR30136">
    <property type="entry name" value="HELIX-TURN-HELIX TRANSCRIPTIONAL REGULATOR, ICLR FAMILY"/>
    <property type="match status" value="1"/>
</dbReference>
<dbReference type="EMBL" id="BMJV01000004">
    <property type="protein sequence ID" value="GGG74002.1"/>
    <property type="molecule type" value="Genomic_DNA"/>
</dbReference>
<dbReference type="AlphaFoldDB" id="A0A8J2ZKI4"/>
<evidence type="ECO:0000256" key="2">
    <source>
        <dbReference type="ARBA" id="ARBA00023125"/>
    </source>
</evidence>
<keyword evidence="8" id="KW-1185">Reference proteome</keyword>
<dbReference type="SUPFAM" id="SSF46785">
    <property type="entry name" value="Winged helix' DNA-binding domain"/>
    <property type="match status" value="1"/>
</dbReference>
<dbReference type="Pfam" id="PF09339">
    <property type="entry name" value="HTH_IclR"/>
    <property type="match status" value="1"/>
</dbReference>
<dbReference type="InterPro" id="IPR029016">
    <property type="entry name" value="GAF-like_dom_sf"/>
</dbReference>
<dbReference type="InterPro" id="IPR036390">
    <property type="entry name" value="WH_DNA-bd_sf"/>
</dbReference>
<dbReference type="PROSITE" id="PS51078">
    <property type="entry name" value="ICLR_ED"/>
    <property type="match status" value="1"/>
</dbReference>
<keyword evidence="2" id="KW-0238">DNA-binding</keyword>
<dbReference type="InterPro" id="IPR005471">
    <property type="entry name" value="Tscrpt_reg_IclR_N"/>
</dbReference>
<dbReference type="InterPro" id="IPR014757">
    <property type="entry name" value="Tscrpt_reg_IclR_C"/>
</dbReference>
<evidence type="ECO:0000313" key="7">
    <source>
        <dbReference type="EMBL" id="GGG74002.1"/>
    </source>
</evidence>
<dbReference type="SMART" id="SM00346">
    <property type="entry name" value="HTH_ICLR"/>
    <property type="match status" value="1"/>
</dbReference>
<keyword evidence="3" id="KW-0804">Transcription</keyword>
<gene>
    <name evidence="7" type="ORF">GCM10011415_23000</name>
</gene>
<proteinExistence type="predicted"/>
<dbReference type="PROSITE" id="PS51077">
    <property type="entry name" value="HTH_ICLR"/>
    <property type="match status" value="1"/>
</dbReference>
<name>A0A8J2ZKI4_9RHOB</name>
<comment type="caution">
    <text evidence="7">The sequence shown here is derived from an EMBL/GenBank/DDBJ whole genome shotgun (WGS) entry which is preliminary data.</text>
</comment>